<evidence type="ECO:0000256" key="7">
    <source>
        <dbReference type="ARBA" id="ARBA00023056"/>
    </source>
</evidence>
<dbReference type="Gene3D" id="2.160.10.10">
    <property type="entry name" value="Hexapeptide repeat proteins"/>
    <property type="match status" value="1"/>
</dbReference>
<dbReference type="PROSITE" id="PS00808">
    <property type="entry name" value="ADP_GLC_PYROPHOSPH_1"/>
    <property type="match status" value="1"/>
</dbReference>
<evidence type="ECO:0000256" key="1">
    <source>
        <dbReference type="ARBA" id="ARBA00010443"/>
    </source>
</evidence>
<keyword evidence="4" id="KW-0548">Nucleotidyltransferase</keyword>
<protein>
    <submittedName>
        <fullName evidence="11">ADP-glucose pyrophosphorylase</fullName>
    </submittedName>
</protein>
<dbReference type="InterPro" id="IPR056818">
    <property type="entry name" value="GlmU/GlgC-like_hexapep"/>
</dbReference>
<dbReference type="RefSeq" id="WP_119886248.1">
    <property type="nucleotide sequence ID" value="NZ_CP067171.1"/>
</dbReference>
<comment type="caution">
    <text evidence="11">The sequence shown here is derived from an EMBL/GenBank/DDBJ whole genome shotgun (WGS) entry which is preliminary data.</text>
</comment>
<dbReference type="InterPro" id="IPR029044">
    <property type="entry name" value="Nucleotide-diphossugar_trans"/>
</dbReference>
<gene>
    <name evidence="11" type="ORF">D3P06_08960</name>
</gene>
<evidence type="ECO:0000256" key="4">
    <source>
        <dbReference type="ARBA" id="ARBA00022695"/>
    </source>
</evidence>
<dbReference type="Pfam" id="PF00483">
    <property type="entry name" value="NTP_transferase"/>
    <property type="match status" value="1"/>
</dbReference>
<dbReference type="AlphaFoldDB" id="A0A418ZWG4"/>
<dbReference type="EMBL" id="QZEV01000037">
    <property type="protein sequence ID" value="RJL04837.1"/>
    <property type="molecule type" value="Genomic_DNA"/>
</dbReference>
<evidence type="ECO:0000256" key="2">
    <source>
        <dbReference type="ARBA" id="ARBA00022600"/>
    </source>
</evidence>
<comment type="similarity">
    <text evidence="1">Belongs to the bacterial/plant glucose-1-phosphate adenylyltransferase family.</text>
</comment>
<feature type="domain" description="Glucose-1-phosphate adenylyltransferase/Bifunctional protein GlmU-like C-terminal hexapeptide" evidence="10">
    <location>
        <begin position="301"/>
        <end position="354"/>
    </location>
</feature>
<dbReference type="Proteomes" id="UP000285530">
    <property type="component" value="Unassembled WGS sequence"/>
</dbReference>
<sequence length="384" mass="41136">MSVLRPLRLLSARTRCPETPPLSDVACLLLAGGQGTRLQQLTAVDSKPAVPFAGSNRIVDFAMANAARSGLRRLVVATQYAPRSLHHHLRTRWGHCFDKGGLVLRDGQGDYHGTADAARKCWDLLTEGPEDLVMILSADHVYDMDYGALLAAHRASGAAVTVAVNPVPLAEARAFGVMQADGAGLIQSFAEKPERPAAMVGRPDMALASMGIYVFRRDWLRLALFEGTHPALDFGHDIIPHAVDRAEAFAWTLPAGPSGQAYWRDVGTLDALRLAQLDFVNAEPARLPFACPASDWYLGRGSVAMPGAVVPHSARLTATLVAPGAQVPPGLVTGDDAAEDARWFTRTPGGTVLITQAMLDRRAAYAGIRRSVTPPSIPRRGLHA</sequence>
<reference evidence="11 12" key="1">
    <citation type="submission" date="2018-09" db="EMBL/GenBank/DDBJ databases">
        <title>Paracoccus onubensis nov. sp. a moderate halophilic bacterium isolated from Gruta de las Maravillas (Aracena, Spain).</title>
        <authorList>
            <person name="Jurado V."/>
            <person name="Gutierrez-Patricio S."/>
            <person name="Gonzalez-Pimentel J.L."/>
            <person name="Laiz L."/>
            <person name="Saiz-Jimenez C."/>
        </authorList>
    </citation>
    <scope>NUCLEOTIDE SEQUENCE [LARGE SCALE GENOMIC DNA]</scope>
    <source>
        <strain evidence="11 12">DSM 19484</strain>
    </source>
</reference>
<dbReference type="OrthoDB" id="9801810at2"/>
<evidence type="ECO:0000256" key="8">
    <source>
        <dbReference type="ARBA" id="ARBA00023277"/>
    </source>
</evidence>
<dbReference type="PROSITE" id="PS00810">
    <property type="entry name" value="ADP_GLC_PYROPHOSPH_3"/>
    <property type="match status" value="1"/>
</dbReference>
<evidence type="ECO:0000259" key="10">
    <source>
        <dbReference type="Pfam" id="PF24894"/>
    </source>
</evidence>
<evidence type="ECO:0000256" key="3">
    <source>
        <dbReference type="ARBA" id="ARBA00022679"/>
    </source>
</evidence>
<dbReference type="Pfam" id="PF24894">
    <property type="entry name" value="Hexapep_GlmU"/>
    <property type="match status" value="1"/>
</dbReference>
<evidence type="ECO:0000313" key="12">
    <source>
        <dbReference type="Proteomes" id="UP000285530"/>
    </source>
</evidence>
<keyword evidence="3" id="KW-0808">Transferase</keyword>
<name>A0A418ZWG4_9RHOB</name>
<dbReference type="PANTHER" id="PTHR43523">
    <property type="entry name" value="GLUCOSE-1-PHOSPHATE ADENYLYLTRANSFERASE-RELATED"/>
    <property type="match status" value="1"/>
</dbReference>
<keyword evidence="12" id="KW-1185">Reference proteome</keyword>
<accession>A0A418ZWG4</accession>
<dbReference type="GO" id="GO:0005524">
    <property type="term" value="F:ATP binding"/>
    <property type="evidence" value="ECO:0007669"/>
    <property type="project" value="UniProtKB-KW"/>
</dbReference>
<dbReference type="PANTHER" id="PTHR43523:SF2">
    <property type="entry name" value="GLUCOSE-1-PHOSPHATE ADENYLYLTRANSFERASE"/>
    <property type="match status" value="1"/>
</dbReference>
<dbReference type="InterPro" id="IPR011831">
    <property type="entry name" value="ADP-Glc_PPase"/>
</dbReference>
<evidence type="ECO:0000256" key="5">
    <source>
        <dbReference type="ARBA" id="ARBA00022741"/>
    </source>
</evidence>
<keyword evidence="2" id="KW-0321">Glycogen metabolism</keyword>
<dbReference type="InterPro" id="IPR005836">
    <property type="entry name" value="ADP_Glu_pyroP_CS"/>
</dbReference>
<dbReference type="SUPFAM" id="SSF53448">
    <property type="entry name" value="Nucleotide-diphospho-sugar transferases"/>
    <property type="match status" value="1"/>
</dbReference>
<dbReference type="GO" id="GO:0005978">
    <property type="term" value="P:glycogen biosynthetic process"/>
    <property type="evidence" value="ECO:0007669"/>
    <property type="project" value="UniProtKB-KW"/>
</dbReference>
<evidence type="ECO:0000259" key="9">
    <source>
        <dbReference type="Pfam" id="PF00483"/>
    </source>
</evidence>
<evidence type="ECO:0000256" key="6">
    <source>
        <dbReference type="ARBA" id="ARBA00022840"/>
    </source>
</evidence>
<evidence type="ECO:0000313" key="11">
    <source>
        <dbReference type="EMBL" id="RJL04837.1"/>
    </source>
</evidence>
<keyword evidence="6" id="KW-0067">ATP-binding</keyword>
<dbReference type="Gene3D" id="3.90.550.10">
    <property type="entry name" value="Spore Coat Polysaccharide Biosynthesis Protein SpsA, Chain A"/>
    <property type="match status" value="1"/>
</dbReference>
<proteinExistence type="inferred from homology"/>
<organism evidence="11 12">
    <name type="scientific">Paracoccus aestuarii</name>
    <dbReference type="NCBI Taxonomy" id="453842"/>
    <lineage>
        <taxon>Bacteria</taxon>
        <taxon>Pseudomonadati</taxon>
        <taxon>Pseudomonadota</taxon>
        <taxon>Alphaproteobacteria</taxon>
        <taxon>Rhodobacterales</taxon>
        <taxon>Paracoccaceae</taxon>
        <taxon>Paracoccus</taxon>
    </lineage>
</organism>
<feature type="domain" description="Nucleotidyl transferase" evidence="9">
    <location>
        <begin position="28"/>
        <end position="277"/>
    </location>
</feature>
<dbReference type="GO" id="GO:0008878">
    <property type="term" value="F:glucose-1-phosphate adenylyltransferase activity"/>
    <property type="evidence" value="ECO:0007669"/>
    <property type="project" value="InterPro"/>
</dbReference>
<keyword evidence="7" id="KW-0320">Glycogen biosynthesis</keyword>
<keyword evidence="5" id="KW-0547">Nucleotide-binding</keyword>
<dbReference type="InterPro" id="IPR005835">
    <property type="entry name" value="NTP_transferase_dom"/>
</dbReference>
<keyword evidence="8" id="KW-0119">Carbohydrate metabolism</keyword>